<reference evidence="3" key="1">
    <citation type="journal article" date="2019" name="Int. J. Syst. Evol. Microbiol.">
        <title>The Global Catalogue of Microorganisms (GCM) 10K type strain sequencing project: providing services to taxonomists for standard genome sequencing and annotation.</title>
        <authorList>
            <consortium name="The Broad Institute Genomics Platform"/>
            <consortium name="The Broad Institute Genome Sequencing Center for Infectious Disease"/>
            <person name="Wu L."/>
            <person name="Ma J."/>
        </authorList>
    </citation>
    <scope>NUCLEOTIDE SEQUENCE [LARGE SCALE GENOMIC DNA]</scope>
    <source>
        <strain evidence="3">KCTC 52366</strain>
    </source>
</reference>
<keyword evidence="1" id="KW-1133">Transmembrane helix</keyword>
<protein>
    <submittedName>
        <fullName evidence="2">YbaN family protein</fullName>
    </submittedName>
</protein>
<keyword evidence="1" id="KW-0812">Transmembrane</keyword>
<feature type="transmembrane region" description="Helical" evidence="1">
    <location>
        <begin position="96"/>
        <end position="114"/>
    </location>
</feature>
<evidence type="ECO:0000313" key="2">
    <source>
        <dbReference type="EMBL" id="MFC3143339.1"/>
    </source>
</evidence>
<keyword evidence="3" id="KW-1185">Reference proteome</keyword>
<dbReference type="PANTHER" id="PTHR35813">
    <property type="entry name" value="INNER MEMBRANE PROTEIN YBAN"/>
    <property type="match status" value="1"/>
</dbReference>
<dbReference type="EMBL" id="JBHRTB010000010">
    <property type="protein sequence ID" value="MFC3143339.1"/>
    <property type="molecule type" value="Genomic_DNA"/>
</dbReference>
<evidence type="ECO:0000256" key="1">
    <source>
        <dbReference type="SAM" id="Phobius"/>
    </source>
</evidence>
<dbReference type="InterPro" id="IPR007401">
    <property type="entry name" value="DUF454"/>
</dbReference>
<keyword evidence="1" id="KW-0472">Membrane</keyword>
<feature type="transmembrane region" description="Helical" evidence="1">
    <location>
        <begin position="73"/>
        <end position="90"/>
    </location>
</feature>
<dbReference type="PIRSF" id="PIRSF016789">
    <property type="entry name" value="DUF454"/>
    <property type="match status" value="1"/>
</dbReference>
<sequence>MGRHVFLALGWISVALGLVGVVLPVLPTVPFMILAAFLFGKGSPRARAWLIDHAHFGPHIQRWEATGAISRRAKIMAVSTMAAVLLLSVLMRLDLYLIAIQAACMIPAAIFVWTRPDG</sequence>
<feature type="transmembrane region" description="Helical" evidence="1">
    <location>
        <begin position="6"/>
        <end position="39"/>
    </location>
</feature>
<proteinExistence type="predicted"/>
<dbReference type="Proteomes" id="UP001595632">
    <property type="component" value="Unassembled WGS sequence"/>
</dbReference>
<name>A0ABV7GP14_9RHOB</name>
<evidence type="ECO:0000313" key="3">
    <source>
        <dbReference type="Proteomes" id="UP001595632"/>
    </source>
</evidence>
<dbReference type="RefSeq" id="WP_275630633.1">
    <property type="nucleotide sequence ID" value="NZ_JARGYD010000001.1"/>
</dbReference>
<dbReference type="PANTHER" id="PTHR35813:SF1">
    <property type="entry name" value="INNER MEMBRANE PROTEIN YBAN"/>
    <property type="match status" value="1"/>
</dbReference>
<accession>A0ABV7GP14</accession>
<comment type="caution">
    <text evidence="2">The sequence shown here is derived from an EMBL/GenBank/DDBJ whole genome shotgun (WGS) entry which is preliminary data.</text>
</comment>
<dbReference type="Pfam" id="PF04304">
    <property type="entry name" value="DUF454"/>
    <property type="match status" value="1"/>
</dbReference>
<organism evidence="2 3">
    <name type="scientific">Psychromarinibacter halotolerans</name>
    <dbReference type="NCBI Taxonomy" id="1775175"/>
    <lineage>
        <taxon>Bacteria</taxon>
        <taxon>Pseudomonadati</taxon>
        <taxon>Pseudomonadota</taxon>
        <taxon>Alphaproteobacteria</taxon>
        <taxon>Rhodobacterales</taxon>
        <taxon>Paracoccaceae</taxon>
        <taxon>Psychromarinibacter</taxon>
    </lineage>
</organism>
<gene>
    <name evidence="2" type="ORF">ACFOGP_11500</name>
</gene>